<sequence length="47" mass="5419">MLIQQIGFDGWQLVIYSLLVAWQQKEALFVHKDLTKGAVSILSLCKW</sequence>
<accession>A0A2P2IIQ2</accession>
<evidence type="ECO:0000313" key="1">
    <source>
        <dbReference type="EMBL" id="MBW81100.1"/>
    </source>
</evidence>
<protein>
    <submittedName>
        <fullName evidence="1">Uncharacterized protein</fullName>
    </submittedName>
</protein>
<dbReference type="AlphaFoldDB" id="A0A2P2IIQ2"/>
<name>A0A2P2IIQ2_RHIMU</name>
<dbReference type="EMBL" id="GGEC01000617">
    <property type="protein sequence ID" value="MBW81100.1"/>
    <property type="molecule type" value="Transcribed_RNA"/>
</dbReference>
<organism evidence="1">
    <name type="scientific">Rhizophora mucronata</name>
    <name type="common">Asiatic mangrove</name>
    <dbReference type="NCBI Taxonomy" id="61149"/>
    <lineage>
        <taxon>Eukaryota</taxon>
        <taxon>Viridiplantae</taxon>
        <taxon>Streptophyta</taxon>
        <taxon>Embryophyta</taxon>
        <taxon>Tracheophyta</taxon>
        <taxon>Spermatophyta</taxon>
        <taxon>Magnoliopsida</taxon>
        <taxon>eudicotyledons</taxon>
        <taxon>Gunneridae</taxon>
        <taxon>Pentapetalae</taxon>
        <taxon>rosids</taxon>
        <taxon>fabids</taxon>
        <taxon>Malpighiales</taxon>
        <taxon>Rhizophoraceae</taxon>
        <taxon>Rhizophora</taxon>
    </lineage>
</organism>
<reference evidence="1" key="1">
    <citation type="submission" date="2018-02" db="EMBL/GenBank/DDBJ databases">
        <title>Rhizophora mucronata_Transcriptome.</title>
        <authorList>
            <person name="Meera S.P."/>
            <person name="Sreeshan A."/>
            <person name="Augustine A."/>
        </authorList>
    </citation>
    <scope>NUCLEOTIDE SEQUENCE</scope>
    <source>
        <tissue evidence="1">Leaf</tissue>
    </source>
</reference>
<proteinExistence type="predicted"/>